<dbReference type="EMBL" id="BMAR01000002">
    <property type="protein sequence ID" value="GFR42126.1"/>
    <property type="molecule type" value="Genomic_DNA"/>
</dbReference>
<evidence type="ECO:0000256" key="4">
    <source>
        <dbReference type="ARBA" id="ARBA00023004"/>
    </source>
</evidence>
<sequence length="269" mass="28127">MLYVIGGRSGLAMGEGATNELHAFDTTSRTWTRLSPQGSQPPKRSYHAMTALGPKLYVFGGCGEDGRLNDLYEYDTRTNTWTALATPSPDAVPGRGGSCLAAVPPEAADGAAEGPAREGLLYVIGGFCGHELDDMHVYSIADNIWCRPTCPTCCGAANAAGELSARSVFGTSLHRCDKSDCSYKAAVLAYGGEVDPSDKGHAGAGDFCSSLMMYDKAGGWRLVEADGESPGPRGWFAAATGPAGQLIVHGGLDANNERLGDMFALDLHA</sequence>
<dbReference type="PANTHER" id="PTHR47435:SF4">
    <property type="entry name" value="KELCH REPEAT PROTEIN (AFU_ORTHOLOGUE AFUA_5G12780)"/>
    <property type="match status" value="1"/>
</dbReference>
<accession>A0AAD3HIT2</accession>
<dbReference type="Gene3D" id="2.120.10.80">
    <property type="entry name" value="Kelch-type beta propeller"/>
    <property type="match status" value="2"/>
</dbReference>
<evidence type="ECO:0000256" key="3">
    <source>
        <dbReference type="ARBA" id="ARBA00022737"/>
    </source>
</evidence>
<organism evidence="5 6">
    <name type="scientific">Astrephomene gubernaculifera</name>
    <dbReference type="NCBI Taxonomy" id="47775"/>
    <lineage>
        <taxon>Eukaryota</taxon>
        <taxon>Viridiplantae</taxon>
        <taxon>Chlorophyta</taxon>
        <taxon>core chlorophytes</taxon>
        <taxon>Chlorophyceae</taxon>
        <taxon>CS clade</taxon>
        <taxon>Chlamydomonadales</taxon>
        <taxon>Astrephomenaceae</taxon>
        <taxon>Astrephomene</taxon>
    </lineage>
</organism>
<protein>
    <submittedName>
        <fullName evidence="5">Uncharacterized protein</fullName>
    </submittedName>
</protein>
<dbReference type="Pfam" id="PF24681">
    <property type="entry name" value="Kelch_KLHDC2_KLHL20_DRC7"/>
    <property type="match status" value="1"/>
</dbReference>
<dbReference type="SMART" id="SM00612">
    <property type="entry name" value="Kelch"/>
    <property type="match status" value="3"/>
</dbReference>
<dbReference type="GO" id="GO:0030234">
    <property type="term" value="F:enzyme regulator activity"/>
    <property type="evidence" value="ECO:0007669"/>
    <property type="project" value="TreeGrafter"/>
</dbReference>
<gene>
    <name evidence="5" type="ORF">Agub_g2969</name>
</gene>
<keyword evidence="3" id="KW-0677">Repeat</keyword>
<dbReference type="AlphaFoldDB" id="A0AAD3HIT2"/>
<evidence type="ECO:0000256" key="2">
    <source>
        <dbReference type="ARBA" id="ARBA00022441"/>
    </source>
</evidence>
<dbReference type="InterPro" id="IPR006652">
    <property type="entry name" value="Kelch_1"/>
</dbReference>
<dbReference type="GO" id="GO:0005829">
    <property type="term" value="C:cytosol"/>
    <property type="evidence" value="ECO:0007669"/>
    <property type="project" value="TreeGrafter"/>
</dbReference>
<name>A0AAD3HIT2_9CHLO</name>
<dbReference type="SUPFAM" id="SSF117281">
    <property type="entry name" value="Kelch motif"/>
    <property type="match status" value="1"/>
</dbReference>
<keyword evidence="6" id="KW-1185">Reference proteome</keyword>
<evidence type="ECO:0000313" key="5">
    <source>
        <dbReference type="EMBL" id="GFR42126.1"/>
    </source>
</evidence>
<dbReference type="GO" id="GO:0019760">
    <property type="term" value="P:glucosinolate metabolic process"/>
    <property type="evidence" value="ECO:0007669"/>
    <property type="project" value="UniProtKB-ARBA"/>
</dbReference>
<proteinExistence type="predicted"/>
<keyword evidence="4" id="KW-0408">Iron</keyword>
<comment type="cofactor">
    <cofactor evidence="1">
        <name>Fe(2+)</name>
        <dbReference type="ChEBI" id="CHEBI:29033"/>
    </cofactor>
</comment>
<dbReference type="PANTHER" id="PTHR47435">
    <property type="entry name" value="KELCH REPEAT PROTEIN (AFU_ORTHOLOGUE AFUA_5G12780)"/>
    <property type="match status" value="1"/>
</dbReference>
<dbReference type="InterPro" id="IPR015915">
    <property type="entry name" value="Kelch-typ_b-propeller"/>
</dbReference>
<evidence type="ECO:0000256" key="1">
    <source>
        <dbReference type="ARBA" id="ARBA00001954"/>
    </source>
</evidence>
<dbReference type="Proteomes" id="UP001054857">
    <property type="component" value="Unassembled WGS sequence"/>
</dbReference>
<evidence type="ECO:0000313" key="6">
    <source>
        <dbReference type="Proteomes" id="UP001054857"/>
    </source>
</evidence>
<keyword evidence="2" id="KW-0880">Kelch repeat</keyword>
<comment type="caution">
    <text evidence="5">The sequence shown here is derived from an EMBL/GenBank/DDBJ whole genome shotgun (WGS) entry which is preliminary data.</text>
</comment>
<reference evidence="5 6" key="1">
    <citation type="journal article" date="2021" name="Sci. Rep.">
        <title>Genome sequencing of the multicellular alga Astrephomene provides insights into convergent evolution of germ-soma differentiation.</title>
        <authorList>
            <person name="Yamashita S."/>
            <person name="Yamamoto K."/>
            <person name="Matsuzaki R."/>
            <person name="Suzuki S."/>
            <person name="Yamaguchi H."/>
            <person name="Hirooka S."/>
            <person name="Minakuchi Y."/>
            <person name="Miyagishima S."/>
            <person name="Kawachi M."/>
            <person name="Toyoda A."/>
            <person name="Nozaki H."/>
        </authorList>
    </citation>
    <scope>NUCLEOTIDE SEQUENCE [LARGE SCALE GENOMIC DNA]</scope>
    <source>
        <strain evidence="5 6">NIES-4017</strain>
    </source>
</reference>